<accession>A0A6P7GPH0</accession>
<reference evidence="1" key="1">
    <citation type="submission" date="2025-08" db="UniProtKB">
        <authorList>
            <consortium name="RefSeq"/>
        </authorList>
    </citation>
    <scope>IDENTIFICATION</scope>
    <source>
        <tissue evidence="1">Whole insect</tissue>
    </source>
</reference>
<sequence length="189" mass="21670">MSTKAQMSNVFLAERRYFLNPSNTKYISICLAHEFKFQPSIVISGYKHDCVLFSQTEWVNFLSHKSVIDSFMGGLYQPTIRDKTFQLEFMQLPCMSALKIIKGETHIILGANSIASIWAMLPLINYHLETLKKEEFTNTLEILKLGVDFENPIESGLKIMEPIKNINKTTYGIALELLYRYSGLFNGQL</sequence>
<dbReference type="InParanoid" id="A0A6P7GPH0"/>
<protein>
    <submittedName>
        <fullName evidence="1">Uncharacterized protein LOC114339247</fullName>
    </submittedName>
</protein>
<organism evidence="1">
    <name type="scientific">Diabrotica virgifera virgifera</name>
    <name type="common">western corn rootworm</name>
    <dbReference type="NCBI Taxonomy" id="50390"/>
    <lineage>
        <taxon>Eukaryota</taxon>
        <taxon>Metazoa</taxon>
        <taxon>Ecdysozoa</taxon>
        <taxon>Arthropoda</taxon>
        <taxon>Hexapoda</taxon>
        <taxon>Insecta</taxon>
        <taxon>Pterygota</taxon>
        <taxon>Neoptera</taxon>
        <taxon>Endopterygota</taxon>
        <taxon>Coleoptera</taxon>
        <taxon>Polyphaga</taxon>
        <taxon>Cucujiformia</taxon>
        <taxon>Chrysomeloidea</taxon>
        <taxon>Chrysomelidae</taxon>
        <taxon>Galerucinae</taxon>
        <taxon>Diabroticina</taxon>
        <taxon>Diabroticites</taxon>
        <taxon>Diabrotica</taxon>
    </lineage>
</organism>
<dbReference type="AlphaFoldDB" id="A0A6P7GPH0"/>
<proteinExistence type="predicted"/>
<name>A0A6P7GPH0_DIAVI</name>
<dbReference type="RefSeq" id="XP_028145670.1">
    <property type="nucleotide sequence ID" value="XM_028289869.1"/>
</dbReference>
<evidence type="ECO:0000313" key="1">
    <source>
        <dbReference type="RefSeq" id="XP_028145670.1"/>
    </source>
</evidence>
<gene>
    <name evidence="1" type="primary">LOC114339247</name>
</gene>